<feature type="region of interest" description="Disordered" evidence="1">
    <location>
        <begin position="1"/>
        <end position="66"/>
    </location>
</feature>
<evidence type="ECO:0000256" key="1">
    <source>
        <dbReference type="SAM" id="MobiDB-lite"/>
    </source>
</evidence>
<protein>
    <submittedName>
        <fullName evidence="2">Uncharacterized protein</fullName>
    </submittedName>
</protein>
<proteinExistence type="predicted"/>
<evidence type="ECO:0000313" key="3">
    <source>
        <dbReference type="Proteomes" id="UP001346149"/>
    </source>
</evidence>
<reference evidence="2 3" key="1">
    <citation type="journal article" date="2023" name="Hortic Res">
        <title>Pangenome of water caltrop reveals structural variations and asymmetric subgenome divergence after allopolyploidization.</title>
        <authorList>
            <person name="Zhang X."/>
            <person name="Chen Y."/>
            <person name="Wang L."/>
            <person name="Yuan Y."/>
            <person name="Fang M."/>
            <person name="Shi L."/>
            <person name="Lu R."/>
            <person name="Comes H.P."/>
            <person name="Ma Y."/>
            <person name="Chen Y."/>
            <person name="Huang G."/>
            <person name="Zhou Y."/>
            <person name="Zheng Z."/>
            <person name="Qiu Y."/>
        </authorList>
    </citation>
    <scope>NUCLEOTIDE SEQUENCE [LARGE SCALE GENOMIC DNA]</scope>
    <source>
        <strain evidence="2">F231</strain>
    </source>
</reference>
<name>A0AAN7QV41_TRANT</name>
<feature type="compositionally biased region" description="Gly residues" evidence="1">
    <location>
        <begin position="38"/>
        <end position="66"/>
    </location>
</feature>
<keyword evidence="3" id="KW-1185">Reference proteome</keyword>
<dbReference type="Proteomes" id="UP001346149">
    <property type="component" value="Unassembled WGS sequence"/>
</dbReference>
<evidence type="ECO:0000313" key="2">
    <source>
        <dbReference type="EMBL" id="KAK4776343.1"/>
    </source>
</evidence>
<comment type="caution">
    <text evidence="2">The sequence shown here is derived from an EMBL/GenBank/DDBJ whole genome shotgun (WGS) entry which is preliminary data.</text>
</comment>
<gene>
    <name evidence="2" type="ORF">SAY86_005031</name>
</gene>
<dbReference type="AlphaFoldDB" id="A0AAN7QV41"/>
<organism evidence="2 3">
    <name type="scientific">Trapa natans</name>
    <name type="common">Water chestnut</name>
    <dbReference type="NCBI Taxonomy" id="22666"/>
    <lineage>
        <taxon>Eukaryota</taxon>
        <taxon>Viridiplantae</taxon>
        <taxon>Streptophyta</taxon>
        <taxon>Embryophyta</taxon>
        <taxon>Tracheophyta</taxon>
        <taxon>Spermatophyta</taxon>
        <taxon>Magnoliopsida</taxon>
        <taxon>eudicotyledons</taxon>
        <taxon>Gunneridae</taxon>
        <taxon>Pentapetalae</taxon>
        <taxon>rosids</taxon>
        <taxon>malvids</taxon>
        <taxon>Myrtales</taxon>
        <taxon>Lythraceae</taxon>
        <taxon>Trapa</taxon>
    </lineage>
</organism>
<dbReference type="EMBL" id="JAXQNO010000018">
    <property type="protein sequence ID" value="KAK4776343.1"/>
    <property type="molecule type" value="Genomic_DNA"/>
</dbReference>
<sequence length="66" mass="5884">MGCLCSKGASETEGNGAGRSTDSAAKKTGKRRSRGEGADCGGGDCGGGDDGGKGGGCGGSVGGGGG</sequence>
<accession>A0AAN7QV41</accession>